<keyword evidence="10" id="KW-1185">Reference proteome</keyword>
<keyword evidence="4 8" id="KW-0406">Ion transport</keyword>
<accession>A0A1L8CTH4</accession>
<evidence type="ECO:0000313" key="9">
    <source>
        <dbReference type="EMBL" id="GAV22207.1"/>
    </source>
</evidence>
<evidence type="ECO:0000313" key="10">
    <source>
        <dbReference type="Proteomes" id="UP000187485"/>
    </source>
</evidence>
<dbReference type="OrthoDB" id="9802471at2"/>
<dbReference type="InterPro" id="IPR026015">
    <property type="entry name" value="ATP_synth_OSCP/delta_N_sf"/>
</dbReference>
<dbReference type="Gene3D" id="1.10.520.20">
    <property type="entry name" value="N-terminal domain of the delta subunit of the F1F0-ATP synthase"/>
    <property type="match status" value="1"/>
</dbReference>
<keyword evidence="7 8" id="KW-0066">ATP synthesis</keyword>
<dbReference type="GO" id="GO:0005886">
    <property type="term" value="C:plasma membrane"/>
    <property type="evidence" value="ECO:0007669"/>
    <property type="project" value="UniProtKB-SubCell"/>
</dbReference>
<evidence type="ECO:0000256" key="6">
    <source>
        <dbReference type="ARBA" id="ARBA00023196"/>
    </source>
</evidence>
<dbReference type="STRING" id="870242.cpu_07170"/>
<gene>
    <name evidence="8" type="primary">atpH</name>
    <name evidence="9" type="ORF">cpu_07170</name>
</gene>
<dbReference type="HAMAP" id="MF_01416">
    <property type="entry name" value="ATP_synth_delta_bact"/>
    <property type="match status" value="1"/>
</dbReference>
<reference evidence="10" key="1">
    <citation type="submission" date="2016-12" db="EMBL/GenBank/DDBJ databases">
        <title>Draft Genome Sequences od Carboxydothermus pertinax and islandicus, Hydrogenogenic Carboxydotrophic Bacteria.</title>
        <authorList>
            <person name="Fukuyama Y."/>
            <person name="Ohmae K."/>
            <person name="Yoneda Y."/>
            <person name="Yoshida T."/>
            <person name="Sako Y."/>
        </authorList>
    </citation>
    <scope>NUCLEOTIDE SEQUENCE [LARGE SCALE GENOMIC DNA]</scope>
    <source>
        <strain evidence="10">Ug1</strain>
    </source>
</reference>
<dbReference type="EMBL" id="BDJK01000009">
    <property type="protein sequence ID" value="GAV22207.1"/>
    <property type="molecule type" value="Genomic_DNA"/>
</dbReference>
<sequence>MKSLAVAKRYASALFELAREKGALEKVAHDFELLEKTLNDNPEVKKLLENPVLIPAAKKELFTEIFPGLDSITRSFLKLLVDKRREVYLPEIIALFAEKLREERGELLVLVESARELKGDLANLIKEKLSSLSGKKVALKVSTNPELIGGIVVRVGNKVYDGSIKNQLYRLKRSIYG</sequence>
<comment type="subcellular location">
    <subcellularLocation>
        <location evidence="8">Cell membrane</location>
        <topology evidence="8">Peripheral membrane protein</topology>
    </subcellularLocation>
    <subcellularLocation>
        <location evidence="1">Membrane</location>
    </subcellularLocation>
</comment>
<dbReference type="InterPro" id="IPR020781">
    <property type="entry name" value="ATPase_OSCP/d_CS"/>
</dbReference>
<evidence type="ECO:0000256" key="7">
    <source>
        <dbReference type="ARBA" id="ARBA00023310"/>
    </source>
</evidence>
<keyword evidence="6 8" id="KW-0139">CF(1)</keyword>
<proteinExistence type="inferred from homology"/>
<organism evidence="9 10">
    <name type="scientific">Carboxydothermus pertinax</name>
    <dbReference type="NCBI Taxonomy" id="870242"/>
    <lineage>
        <taxon>Bacteria</taxon>
        <taxon>Bacillati</taxon>
        <taxon>Bacillota</taxon>
        <taxon>Clostridia</taxon>
        <taxon>Thermoanaerobacterales</taxon>
        <taxon>Thermoanaerobacteraceae</taxon>
        <taxon>Carboxydothermus</taxon>
    </lineage>
</organism>
<evidence type="ECO:0000256" key="5">
    <source>
        <dbReference type="ARBA" id="ARBA00023136"/>
    </source>
</evidence>
<dbReference type="NCBIfam" id="TIGR01145">
    <property type="entry name" value="ATP_synt_delta"/>
    <property type="match status" value="1"/>
</dbReference>
<dbReference type="GO" id="GO:0046933">
    <property type="term" value="F:proton-transporting ATP synthase activity, rotational mechanism"/>
    <property type="evidence" value="ECO:0007669"/>
    <property type="project" value="UniProtKB-UniRule"/>
</dbReference>
<evidence type="ECO:0000256" key="2">
    <source>
        <dbReference type="ARBA" id="ARBA00022448"/>
    </source>
</evidence>
<evidence type="ECO:0000256" key="4">
    <source>
        <dbReference type="ARBA" id="ARBA00023065"/>
    </source>
</evidence>
<protein>
    <recommendedName>
        <fullName evidence="8">ATP synthase subunit delta</fullName>
    </recommendedName>
    <alternativeName>
        <fullName evidence="8">ATP synthase F(1) sector subunit delta</fullName>
    </alternativeName>
    <alternativeName>
        <fullName evidence="8">F-type ATPase subunit delta</fullName>
        <shortName evidence="8">F-ATPase subunit delta</shortName>
    </alternativeName>
</protein>
<dbReference type="Pfam" id="PF00213">
    <property type="entry name" value="OSCP"/>
    <property type="match status" value="1"/>
</dbReference>
<evidence type="ECO:0000256" key="1">
    <source>
        <dbReference type="ARBA" id="ARBA00004370"/>
    </source>
</evidence>
<dbReference type="RefSeq" id="WP_075858695.1">
    <property type="nucleotide sequence ID" value="NZ_BDJK01000009.1"/>
</dbReference>
<comment type="caution">
    <text evidence="9">The sequence shown here is derived from an EMBL/GenBank/DDBJ whole genome shotgun (WGS) entry which is preliminary data.</text>
</comment>
<dbReference type="InterPro" id="IPR000711">
    <property type="entry name" value="ATPase_OSCP/dsu"/>
</dbReference>
<dbReference type="PANTHER" id="PTHR11910">
    <property type="entry name" value="ATP SYNTHASE DELTA CHAIN"/>
    <property type="match status" value="1"/>
</dbReference>
<keyword evidence="5 8" id="KW-0472">Membrane</keyword>
<keyword evidence="8" id="KW-1003">Cell membrane</keyword>
<comment type="function">
    <text evidence="8">This protein is part of the stalk that links CF(0) to CF(1). It either transmits conformational changes from CF(0) to CF(1) or is implicated in proton conduction.</text>
</comment>
<name>A0A1L8CTH4_9THEO</name>
<evidence type="ECO:0000256" key="3">
    <source>
        <dbReference type="ARBA" id="ARBA00022781"/>
    </source>
</evidence>
<dbReference type="AlphaFoldDB" id="A0A1L8CTH4"/>
<dbReference type="GO" id="GO:0045259">
    <property type="term" value="C:proton-transporting ATP synthase complex"/>
    <property type="evidence" value="ECO:0007669"/>
    <property type="project" value="UniProtKB-KW"/>
</dbReference>
<dbReference type="Proteomes" id="UP000187485">
    <property type="component" value="Unassembled WGS sequence"/>
</dbReference>
<dbReference type="SUPFAM" id="SSF47928">
    <property type="entry name" value="N-terminal domain of the delta subunit of the F1F0-ATP synthase"/>
    <property type="match status" value="1"/>
</dbReference>
<dbReference type="PROSITE" id="PS00389">
    <property type="entry name" value="ATPASE_DELTA"/>
    <property type="match status" value="1"/>
</dbReference>
<dbReference type="PRINTS" id="PR00125">
    <property type="entry name" value="ATPASEDELTA"/>
</dbReference>
<keyword evidence="2 8" id="KW-0813">Transport</keyword>
<comment type="similarity">
    <text evidence="8">Belongs to the ATPase delta chain family.</text>
</comment>
<evidence type="ECO:0000256" key="8">
    <source>
        <dbReference type="HAMAP-Rule" id="MF_01416"/>
    </source>
</evidence>
<keyword evidence="3 8" id="KW-0375">Hydrogen ion transport</keyword>
<comment type="function">
    <text evidence="8">F(1)F(0) ATP synthase produces ATP from ADP in the presence of a proton or sodium gradient. F-type ATPases consist of two structural domains, F(1) containing the extramembraneous catalytic core and F(0) containing the membrane proton channel, linked together by a central stalk and a peripheral stalk. During catalysis, ATP synthesis in the catalytic domain of F(1) is coupled via a rotary mechanism of the central stalk subunits to proton translocation.</text>
</comment>